<evidence type="ECO:0000256" key="2">
    <source>
        <dbReference type="ARBA" id="ARBA00022730"/>
    </source>
</evidence>
<dbReference type="GO" id="GO:0070181">
    <property type="term" value="F:small ribosomal subunit rRNA binding"/>
    <property type="evidence" value="ECO:0007669"/>
    <property type="project" value="TreeGrafter"/>
</dbReference>
<dbReference type="GO" id="GO:0005840">
    <property type="term" value="C:ribosome"/>
    <property type="evidence" value="ECO:0007669"/>
    <property type="project" value="UniProtKB-KW"/>
</dbReference>
<dbReference type="PANTHER" id="PTHR21011">
    <property type="entry name" value="MITOCHONDRIAL 28S RIBOSOMAL PROTEIN S6"/>
    <property type="match status" value="1"/>
</dbReference>
<gene>
    <name evidence="8 9" type="primary">rpsF</name>
    <name evidence="9" type="ORF">PUP29_11300</name>
</gene>
<dbReference type="NCBIfam" id="TIGR00166">
    <property type="entry name" value="S6"/>
    <property type="match status" value="1"/>
</dbReference>
<evidence type="ECO:0000256" key="1">
    <source>
        <dbReference type="ARBA" id="ARBA00009512"/>
    </source>
</evidence>
<comment type="similarity">
    <text evidence="1 8">Belongs to the bacterial ribosomal protein bS6 family.</text>
</comment>
<dbReference type="GO" id="GO:1990904">
    <property type="term" value="C:ribonucleoprotein complex"/>
    <property type="evidence" value="ECO:0007669"/>
    <property type="project" value="UniProtKB-KW"/>
</dbReference>
<dbReference type="InterPro" id="IPR020814">
    <property type="entry name" value="Ribosomal_S6_plastid/chlpt"/>
</dbReference>
<dbReference type="GO" id="GO:0006412">
    <property type="term" value="P:translation"/>
    <property type="evidence" value="ECO:0007669"/>
    <property type="project" value="UniProtKB-UniRule"/>
</dbReference>
<dbReference type="Gene3D" id="3.30.70.60">
    <property type="match status" value="1"/>
</dbReference>
<dbReference type="SUPFAM" id="SSF54995">
    <property type="entry name" value="Ribosomal protein S6"/>
    <property type="match status" value="1"/>
</dbReference>
<reference evidence="9" key="1">
    <citation type="submission" date="2023-02" db="EMBL/GenBank/DDBJ databases">
        <title>Gut commensal Christensenella minuta modulates host metabolism via a new class of secondary bile acids.</title>
        <authorList>
            <person name="Liu C."/>
        </authorList>
    </citation>
    <scope>NUCLEOTIDE SEQUENCE</scope>
    <source>
        <strain evidence="9">CA70</strain>
    </source>
</reference>
<name>A0AAU8A7D5_9FIRM</name>
<dbReference type="InterPro" id="IPR035980">
    <property type="entry name" value="Ribosomal_bS6_sf"/>
</dbReference>
<dbReference type="HAMAP" id="MF_00360">
    <property type="entry name" value="Ribosomal_bS6"/>
    <property type="match status" value="1"/>
</dbReference>
<dbReference type="InterPro" id="IPR000529">
    <property type="entry name" value="Ribosomal_bS6"/>
</dbReference>
<dbReference type="GO" id="GO:0003735">
    <property type="term" value="F:structural constituent of ribosome"/>
    <property type="evidence" value="ECO:0007669"/>
    <property type="project" value="InterPro"/>
</dbReference>
<keyword evidence="3 8" id="KW-0694">RNA-binding</keyword>
<evidence type="ECO:0000256" key="5">
    <source>
        <dbReference type="ARBA" id="ARBA00023274"/>
    </source>
</evidence>
<dbReference type="EMBL" id="CP117826">
    <property type="protein sequence ID" value="XCC62102.1"/>
    <property type="molecule type" value="Genomic_DNA"/>
</dbReference>
<keyword evidence="4 8" id="KW-0689">Ribosomal protein</keyword>
<sequence length="98" mass="11599">MIKYESMYILKPDMEEEKKDALVKRFSDIVEKSGGKVEKIDEWGKKRLAYPIQYINDGYYVLMTFEAEPTLPAELERNYKIADDVLRYIVINLEEQKA</sequence>
<comment type="function">
    <text evidence="6 8">Binds together with bS18 to 16S ribosomal RNA.</text>
</comment>
<dbReference type="PANTHER" id="PTHR21011:SF1">
    <property type="entry name" value="SMALL RIBOSOMAL SUBUNIT PROTEIN BS6M"/>
    <property type="match status" value="1"/>
</dbReference>
<proteinExistence type="inferred from homology"/>
<evidence type="ECO:0000256" key="6">
    <source>
        <dbReference type="ARBA" id="ARBA00035104"/>
    </source>
</evidence>
<evidence type="ECO:0000313" key="9">
    <source>
        <dbReference type="EMBL" id="XCC62102.1"/>
    </source>
</evidence>
<evidence type="ECO:0000256" key="4">
    <source>
        <dbReference type="ARBA" id="ARBA00022980"/>
    </source>
</evidence>
<keyword evidence="2 8" id="KW-0699">rRNA-binding</keyword>
<evidence type="ECO:0000256" key="3">
    <source>
        <dbReference type="ARBA" id="ARBA00022884"/>
    </source>
</evidence>
<dbReference type="FunFam" id="3.30.70.60:FF:000002">
    <property type="entry name" value="30S ribosomal protein S6"/>
    <property type="match status" value="1"/>
</dbReference>
<dbReference type="RefSeq" id="WP_079545691.1">
    <property type="nucleotide sequence ID" value="NZ_CP117826.1"/>
</dbReference>
<evidence type="ECO:0000256" key="7">
    <source>
        <dbReference type="ARBA" id="ARBA00035294"/>
    </source>
</evidence>
<organism evidence="9">
    <name type="scientific">Christensenella massiliensis</name>
    <dbReference type="NCBI Taxonomy" id="1805714"/>
    <lineage>
        <taxon>Bacteria</taxon>
        <taxon>Bacillati</taxon>
        <taxon>Bacillota</taxon>
        <taxon>Clostridia</taxon>
        <taxon>Christensenellales</taxon>
        <taxon>Christensenellaceae</taxon>
        <taxon>Christensenella</taxon>
    </lineage>
</organism>
<dbReference type="GO" id="GO:0005737">
    <property type="term" value="C:cytoplasm"/>
    <property type="evidence" value="ECO:0007669"/>
    <property type="project" value="UniProtKB-ARBA"/>
</dbReference>
<accession>A0AAU8A7D5</accession>
<keyword evidence="5 8" id="KW-0687">Ribonucleoprotein</keyword>
<protein>
    <recommendedName>
        <fullName evidence="7 8">Small ribosomal subunit protein bS6</fullName>
    </recommendedName>
</protein>
<dbReference type="InterPro" id="IPR014717">
    <property type="entry name" value="Transl_elong_EF1B/ribsomal_bS6"/>
</dbReference>
<dbReference type="AlphaFoldDB" id="A0AAU8A7D5"/>
<dbReference type="Pfam" id="PF01250">
    <property type="entry name" value="Ribosomal_S6"/>
    <property type="match status" value="1"/>
</dbReference>
<evidence type="ECO:0000256" key="8">
    <source>
        <dbReference type="HAMAP-Rule" id="MF_00360"/>
    </source>
</evidence>
<dbReference type="CDD" id="cd00473">
    <property type="entry name" value="bS6"/>
    <property type="match status" value="1"/>
</dbReference>